<feature type="domain" description="DNA2/NAM7 helicase-like C-terminal" evidence="6">
    <location>
        <begin position="713"/>
        <end position="861"/>
    </location>
</feature>
<dbReference type="GO" id="GO:0043139">
    <property type="term" value="F:5'-3' DNA helicase activity"/>
    <property type="evidence" value="ECO:0007669"/>
    <property type="project" value="TreeGrafter"/>
</dbReference>
<keyword evidence="2" id="KW-0378">Hydrolase</keyword>
<organism evidence="7 8">
    <name type="scientific">Globodera pallida</name>
    <name type="common">Potato cyst nematode worm</name>
    <name type="synonym">Heterodera pallida</name>
    <dbReference type="NCBI Taxonomy" id="36090"/>
    <lineage>
        <taxon>Eukaryota</taxon>
        <taxon>Metazoa</taxon>
        <taxon>Ecdysozoa</taxon>
        <taxon>Nematoda</taxon>
        <taxon>Chromadorea</taxon>
        <taxon>Rhabditida</taxon>
        <taxon>Tylenchina</taxon>
        <taxon>Tylenchomorpha</taxon>
        <taxon>Tylenchoidea</taxon>
        <taxon>Heteroderidae</taxon>
        <taxon>Heteroderinae</taxon>
        <taxon>Globodera</taxon>
    </lineage>
</organism>
<dbReference type="AlphaFoldDB" id="A0A183BUQ0"/>
<reference evidence="7" key="1">
    <citation type="submission" date="2013-12" db="EMBL/GenBank/DDBJ databases">
        <authorList>
            <person name="Aslett M."/>
        </authorList>
    </citation>
    <scope>NUCLEOTIDE SEQUENCE [LARGE SCALE GENOMIC DNA]</scope>
    <source>
        <strain evidence="7">Lindley</strain>
    </source>
</reference>
<dbReference type="GO" id="GO:0016787">
    <property type="term" value="F:hydrolase activity"/>
    <property type="evidence" value="ECO:0007669"/>
    <property type="project" value="UniProtKB-KW"/>
</dbReference>
<dbReference type="Pfam" id="PF13087">
    <property type="entry name" value="AAA_12"/>
    <property type="match status" value="1"/>
</dbReference>
<evidence type="ECO:0000313" key="7">
    <source>
        <dbReference type="Proteomes" id="UP000050741"/>
    </source>
</evidence>
<evidence type="ECO:0000313" key="8">
    <source>
        <dbReference type="WBParaSite" id="GPLIN_000433600"/>
    </source>
</evidence>
<dbReference type="InterPro" id="IPR041679">
    <property type="entry name" value="DNA2/NAM7-like_C"/>
</dbReference>
<keyword evidence="4" id="KW-0067">ATP-binding</keyword>
<evidence type="ECO:0000256" key="1">
    <source>
        <dbReference type="ARBA" id="ARBA00022741"/>
    </source>
</evidence>
<feature type="compositionally biased region" description="Acidic residues" evidence="5">
    <location>
        <begin position="34"/>
        <end position="45"/>
    </location>
</feature>
<feature type="region of interest" description="Disordered" evidence="5">
    <location>
        <begin position="239"/>
        <end position="265"/>
    </location>
</feature>
<sequence length="876" mass="95713">MRNKKPKNSKKAEAAVIPPPAGQRQLAPQTTELVYEDLSPDEAEVEKEVPASQGMPANEETEAEELLAPADAIESSCSPTAAERIFSDDPEMAKEVGSAEQSENIPPQLKEMLESSAFGLTVTVGAGEQQNDEKTPEGGRESVEVEQVGALGTMGLLIGALCLQEGEAQPLESANSITTESKKEMEEVGKVKNKDLGPSVMCKKNGTEVGAVEVEAEEAESVFGNEGFDEKMDEAIKEVSVSSTRKRPLADRMDEDEEESEGNAMGKERRMLICQVEEKAAMAVRLGVSDEKPRFVLISKEGLNLKVELKLGDIVMVSEWKSTKKFKDWISQAFRINAEAEATKVSQIYQVQPEVRVGVIMEVQEKAKKKNPTAFDVAVPGNELLQRLYPHQADPRLNLRSLTPGSLVRVTHVQIDRPAQIAIGPKGLYVLPAKFEEVTNEPVAHQPTVTTGIRDLVSGYKFPFLTHPALERLEGGQKKTAELMLDATSRVVAQQAPPGSGKTFTLAAIVAALLSDPEARIVCLAPLNVAVVKICEELVQALRVAGVGEVPLALFSGTGKGKYREQLDRISENLLEAAATSEEFWEKLERSERMEVKRYVDQVKKRPRLAKEAKIADYVLNFEKRRVICCTLGFAEQIGTLIADRNVVVLDEAGQAPFTQLCATLSALPVIKKVLITGDRYQLAVNKQDIPEPLRQGFGLDTVLLNVDQAPAVDKTTLQTNYRSHRHIVECVEHMAYAPHGETLKPGPGDFRLLLDQMKLPVKDSPLLLINQSSPMEPEATSFSATNSGQTRTVMEFLEKLLGSFAGSVRVISLYAGQAAQIGKEIKARGMERAVISATADSMQGQEADVVIVATTVSRQQQWSDWQLGNAQFGDP</sequence>
<evidence type="ECO:0000256" key="4">
    <source>
        <dbReference type="ARBA" id="ARBA00022840"/>
    </source>
</evidence>
<name>A0A183BUQ0_GLOPA</name>
<evidence type="ECO:0000256" key="3">
    <source>
        <dbReference type="ARBA" id="ARBA00022806"/>
    </source>
</evidence>
<feature type="region of interest" description="Disordered" evidence="5">
    <location>
        <begin position="1"/>
        <end position="65"/>
    </location>
</feature>
<dbReference type="SUPFAM" id="SSF52540">
    <property type="entry name" value="P-loop containing nucleoside triphosphate hydrolases"/>
    <property type="match status" value="1"/>
</dbReference>
<accession>A0A183BUQ0</accession>
<dbReference type="GO" id="GO:0005524">
    <property type="term" value="F:ATP binding"/>
    <property type="evidence" value="ECO:0007669"/>
    <property type="project" value="UniProtKB-KW"/>
</dbReference>
<dbReference type="InterPro" id="IPR050534">
    <property type="entry name" value="Coronavir_polyprotein_1ab"/>
</dbReference>
<evidence type="ECO:0000256" key="5">
    <source>
        <dbReference type="SAM" id="MobiDB-lite"/>
    </source>
</evidence>
<proteinExistence type="predicted"/>
<dbReference type="WBParaSite" id="GPLIN_000433600">
    <property type="protein sequence ID" value="GPLIN_000433600"/>
    <property type="gene ID" value="GPLIN_000433600"/>
</dbReference>
<dbReference type="PANTHER" id="PTHR43788">
    <property type="entry name" value="DNA2/NAM7 HELICASE FAMILY MEMBER"/>
    <property type="match status" value="1"/>
</dbReference>
<keyword evidence="7" id="KW-1185">Reference proteome</keyword>
<evidence type="ECO:0000256" key="2">
    <source>
        <dbReference type="ARBA" id="ARBA00022801"/>
    </source>
</evidence>
<reference evidence="8" key="3">
    <citation type="submission" date="2016-06" db="UniProtKB">
        <authorList>
            <consortium name="WormBaseParasite"/>
        </authorList>
    </citation>
    <scope>IDENTIFICATION</scope>
</reference>
<dbReference type="InterPro" id="IPR027417">
    <property type="entry name" value="P-loop_NTPase"/>
</dbReference>
<protein>
    <submittedName>
        <fullName evidence="8">AAA_12 domain-containing protein</fullName>
    </submittedName>
</protein>
<evidence type="ECO:0000259" key="6">
    <source>
        <dbReference type="Pfam" id="PF13087"/>
    </source>
</evidence>
<dbReference type="Gene3D" id="3.40.50.300">
    <property type="entry name" value="P-loop containing nucleotide triphosphate hydrolases"/>
    <property type="match status" value="2"/>
</dbReference>
<dbReference type="Pfam" id="PF13245">
    <property type="entry name" value="AAA_19"/>
    <property type="match status" value="1"/>
</dbReference>
<keyword evidence="3" id="KW-0347">Helicase</keyword>
<dbReference type="PANTHER" id="PTHR43788:SF8">
    <property type="entry name" value="DNA-BINDING PROTEIN SMUBP-2"/>
    <property type="match status" value="1"/>
</dbReference>
<keyword evidence="1" id="KW-0547">Nucleotide-binding</keyword>
<reference evidence="7" key="2">
    <citation type="submission" date="2014-05" db="EMBL/GenBank/DDBJ databases">
        <title>The genome and life-stage specific transcriptomes of Globodera pallida elucidate key aspects of plant parasitism by a cyst nematode.</title>
        <authorList>
            <person name="Cotton J.A."/>
            <person name="Lilley C.J."/>
            <person name="Jones L.M."/>
            <person name="Kikuchi T."/>
            <person name="Reid A.J."/>
            <person name="Thorpe P."/>
            <person name="Tsai I.J."/>
            <person name="Beasley H."/>
            <person name="Blok V."/>
            <person name="Cock P.J.A."/>
            <person name="Van den Akker S.E."/>
            <person name="Holroyd N."/>
            <person name="Hunt M."/>
            <person name="Mantelin S."/>
            <person name="Naghra H."/>
            <person name="Pain A."/>
            <person name="Palomares-Rius J.E."/>
            <person name="Zarowiecki M."/>
            <person name="Berriman M."/>
            <person name="Jones J.T."/>
            <person name="Urwin P.E."/>
        </authorList>
    </citation>
    <scope>NUCLEOTIDE SEQUENCE [LARGE SCALE GENOMIC DNA]</scope>
    <source>
        <strain evidence="7">Lindley</strain>
    </source>
</reference>
<dbReference type="Proteomes" id="UP000050741">
    <property type="component" value="Unassembled WGS sequence"/>
</dbReference>